<proteinExistence type="predicted"/>
<dbReference type="EMBL" id="LXQA010211379">
    <property type="protein sequence ID" value="MCI34181.1"/>
    <property type="molecule type" value="Genomic_DNA"/>
</dbReference>
<comment type="caution">
    <text evidence="1">The sequence shown here is derived from an EMBL/GenBank/DDBJ whole genome shotgun (WGS) entry which is preliminary data.</text>
</comment>
<feature type="non-terminal residue" evidence="1">
    <location>
        <position position="1"/>
    </location>
</feature>
<protein>
    <submittedName>
        <fullName evidence="1">Uncharacterized protein</fullName>
    </submittedName>
</protein>
<name>A0A392RC71_9FABA</name>
<dbReference type="AlphaFoldDB" id="A0A392RC71"/>
<dbReference type="Proteomes" id="UP000265520">
    <property type="component" value="Unassembled WGS sequence"/>
</dbReference>
<keyword evidence="2" id="KW-1185">Reference proteome</keyword>
<accession>A0A392RC71</accession>
<sequence length="51" mass="5763">TNVQIADILTEGCQVQGAKEHVRNCTSREIELKGNVEKQFNSSYLSLLQRL</sequence>
<reference evidence="1 2" key="1">
    <citation type="journal article" date="2018" name="Front. Plant Sci.">
        <title>Red Clover (Trifolium pratense) and Zigzag Clover (T. medium) - A Picture of Genomic Similarities and Differences.</title>
        <authorList>
            <person name="Dluhosova J."/>
            <person name="Istvanek J."/>
            <person name="Nedelnik J."/>
            <person name="Repkova J."/>
        </authorList>
    </citation>
    <scope>NUCLEOTIDE SEQUENCE [LARGE SCALE GENOMIC DNA]</scope>
    <source>
        <strain evidence="2">cv. 10/8</strain>
        <tissue evidence="1">Leaf</tissue>
    </source>
</reference>
<evidence type="ECO:0000313" key="1">
    <source>
        <dbReference type="EMBL" id="MCI34181.1"/>
    </source>
</evidence>
<evidence type="ECO:0000313" key="2">
    <source>
        <dbReference type="Proteomes" id="UP000265520"/>
    </source>
</evidence>
<organism evidence="1 2">
    <name type="scientific">Trifolium medium</name>
    <dbReference type="NCBI Taxonomy" id="97028"/>
    <lineage>
        <taxon>Eukaryota</taxon>
        <taxon>Viridiplantae</taxon>
        <taxon>Streptophyta</taxon>
        <taxon>Embryophyta</taxon>
        <taxon>Tracheophyta</taxon>
        <taxon>Spermatophyta</taxon>
        <taxon>Magnoliopsida</taxon>
        <taxon>eudicotyledons</taxon>
        <taxon>Gunneridae</taxon>
        <taxon>Pentapetalae</taxon>
        <taxon>rosids</taxon>
        <taxon>fabids</taxon>
        <taxon>Fabales</taxon>
        <taxon>Fabaceae</taxon>
        <taxon>Papilionoideae</taxon>
        <taxon>50 kb inversion clade</taxon>
        <taxon>NPAAA clade</taxon>
        <taxon>Hologalegina</taxon>
        <taxon>IRL clade</taxon>
        <taxon>Trifolieae</taxon>
        <taxon>Trifolium</taxon>
    </lineage>
</organism>